<dbReference type="PANTHER" id="PTHR40732">
    <property type="entry name" value="UPF0218 PROTEIN TK1697"/>
    <property type="match status" value="1"/>
</dbReference>
<protein>
    <recommendedName>
        <fullName evidence="6">GTP-dependent dephospho-CoA kinase</fullName>
        <ecNumber evidence="6">2.7.1.237</ecNumber>
    </recommendedName>
    <alternativeName>
        <fullName evidence="6">Dephospho-coenzyme A kinase</fullName>
        <shortName evidence="6">DPCK</shortName>
    </alternativeName>
</protein>
<dbReference type="AlphaFoldDB" id="A0A6B0VL80"/>
<evidence type="ECO:0000256" key="6">
    <source>
        <dbReference type="HAMAP-Rule" id="MF_00590"/>
    </source>
</evidence>
<gene>
    <name evidence="8" type="ORF">GS429_04465</name>
</gene>
<dbReference type="UniPathway" id="UPA00241"/>
<keyword evidence="3 6" id="KW-0418">Kinase</keyword>
<reference evidence="8 9" key="1">
    <citation type="submission" date="2020-01" db="EMBL/GenBank/DDBJ databases">
        <title>Natronorubrum sp. JWXQ-INN 674 isolated from Inner Mongolia Autonomous Region of China.</title>
        <authorList>
            <person name="Xue Q."/>
        </authorList>
    </citation>
    <scope>NUCLEOTIDE SEQUENCE [LARGE SCALE GENOMIC DNA]</scope>
    <source>
        <strain evidence="8 9">JWXQ-INN-674</strain>
    </source>
</reference>
<evidence type="ECO:0000256" key="2">
    <source>
        <dbReference type="ARBA" id="ARBA00022741"/>
    </source>
</evidence>
<dbReference type="GO" id="GO:0016301">
    <property type="term" value="F:kinase activity"/>
    <property type="evidence" value="ECO:0007669"/>
    <property type="project" value="UniProtKB-UniRule"/>
</dbReference>
<dbReference type="HAMAP" id="MF_00590">
    <property type="entry name" value="Dephospho_CoA_kinase_GTP_dep"/>
    <property type="match status" value="1"/>
</dbReference>
<dbReference type="Proteomes" id="UP000434101">
    <property type="component" value="Unassembled WGS sequence"/>
</dbReference>
<feature type="binding site" evidence="6">
    <location>
        <position position="133"/>
    </location>
    <ligand>
        <name>GTP</name>
        <dbReference type="ChEBI" id="CHEBI:37565"/>
    </ligand>
</feature>
<keyword evidence="4 6" id="KW-0173">Coenzyme A biosynthesis</keyword>
<dbReference type="PANTHER" id="PTHR40732:SF1">
    <property type="entry name" value="GTP-DEPENDENT DEPHOSPHO-COA KINASE"/>
    <property type="match status" value="1"/>
</dbReference>
<feature type="binding site" evidence="6">
    <location>
        <position position="58"/>
    </location>
    <ligand>
        <name>GTP</name>
        <dbReference type="ChEBI" id="CHEBI:37565"/>
    </ligand>
</feature>
<evidence type="ECO:0000256" key="5">
    <source>
        <dbReference type="ARBA" id="ARBA00023134"/>
    </source>
</evidence>
<dbReference type="GO" id="GO:0005525">
    <property type="term" value="F:GTP binding"/>
    <property type="evidence" value="ECO:0007669"/>
    <property type="project" value="UniProtKB-UniRule"/>
</dbReference>
<keyword evidence="9" id="KW-1185">Reference proteome</keyword>
<dbReference type="InterPro" id="IPR007164">
    <property type="entry name" value="GTP-dep_dephospho-CoA_kin"/>
</dbReference>
<evidence type="ECO:0000256" key="7">
    <source>
        <dbReference type="SAM" id="MobiDB-lite"/>
    </source>
</evidence>
<dbReference type="EC" id="2.7.1.237" evidence="6"/>
<keyword evidence="5 6" id="KW-0342">GTP-binding</keyword>
<evidence type="ECO:0000313" key="8">
    <source>
        <dbReference type="EMBL" id="MXV61329.1"/>
    </source>
</evidence>
<feature type="binding site" evidence="6">
    <location>
        <position position="76"/>
    </location>
    <ligand>
        <name>GTP</name>
        <dbReference type="ChEBI" id="CHEBI:37565"/>
    </ligand>
</feature>
<proteinExistence type="inferred from homology"/>
<comment type="function">
    <text evidence="6">Catalyzes the GTP-dependent phosphorylation of the 3'-hydroxyl group of dephosphocoenzyme A to form coenzyme A (CoA).</text>
</comment>
<feature type="binding site" evidence="6">
    <location>
        <position position="156"/>
    </location>
    <ligand>
        <name>GTP</name>
        <dbReference type="ChEBI" id="CHEBI:37565"/>
    </ligand>
</feature>
<comment type="caution">
    <text evidence="6">Lacks conserved residue(s) required for the propagation of feature annotation.</text>
</comment>
<dbReference type="RefSeq" id="WP_328821239.1">
    <property type="nucleotide sequence ID" value="NZ_WUYX01000019.1"/>
</dbReference>
<evidence type="ECO:0000256" key="1">
    <source>
        <dbReference type="ARBA" id="ARBA00022679"/>
    </source>
</evidence>
<accession>A0A6B0VL80</accession>
<dbReference type="Pfam" id="PF04019">
    <property type="entry name" value="DUF359"/>
    <property type="match status" value="1"/>
</dbReference>
<feature type="binding site" evidence="6">
    <location>
        <position position="57"/>
    </location>
    <ligand>
        <name>GTP</name>
        <dbReference type="ChEBI" id="CHEBI:37565"/>
    </ligand>
</feature>
<feature type="region of interest" description="Disordered" evidence="7">
    <location>
        <begin position="1"/>
        <end position="21"/>
    </location>
</feature>
<evidence type="ECO:0000313" key="9">
    <source>
        <dbReference type="Proteomes" id="UP000434101"/>
    </source>
</evidence>
<comment type="caution">
    <text evidence="8">The sequence shown here is derived from an EMBL/GenBank/DDBJ whole genome shotgun (WGS) entry which is preliminary data.</text>
</comment>
<keyword evidence="1 6" id="KW-0808">Transferase</keyword>
<dbReference type="PIRSF" id="PIRSF006533">
    <property type="entry name" value="UCP006533"/>
    <property type="match status" value="1"/>
</dbReference>
<sequence length="197" mass="21524">MARDDDTATPDSTGADEQLLVLPDDLRHELKEPMGPIETDANVLLKTVDGPLIAVGDVVTYHFLRAGHPPDVAVVDERTKRQTVDEEIRETVTESTHLEAVNPPAEISAEVIEALLEGIAREEPTTILVEGEEDLIALPAIVAAPEGASVVYGQPDEGMVHVTVTDDHRAEMRALLERFEGDTERFWELLESANGDE</sequence>
<comment type="similarity">
    <text evidence="6">Belongs to the GTP-dependent DPCK family.</text>
</comment>
<evidence type="ECO:0000256" key="3">
    <source>
        <dbReference type="ARBA" id="ARBA00022777"/>
    </source>
</evidence>
<evidence type="ECO:0000256" key="4">
    <source>
        <dbReference type="ARBA" id="ARBA00022993"/>
    </source>
</evidence>
<dbReference type="GO" id="GO:0015937">
    <property type="term" value="P:coenzyme A biosynthetic process"/>
    <property type="evidence" value="ECO:0007669"/>
    <property type="project" value="UniProtKB-UniRule"/>
</dbReference>
<dbReference type="EMBL" id="WUYX01000019">
    <property type="protein sequence ID" value="MXV61329.1"/>
    <property type="molecule type" value="Genomic_DNA"/>
</dbReference>
<organism evidence="8 9">
    <name type="scientific">Natronorubrum halalkaliphilum</name>
    <dbReference type="NCBI Taxonomy" id="2691917"/>
    <lineage>
        <taxon>Archaea</taxon>
        <taxon>Methanobacteriati</taxon>
        <taxon>Methanobacteriota</taxon>
        <taxon>Stenosarchaea group</taxon>
        <taxon>Halobacteria</taxon>
        <taxon>Halobacteriales</taxon>
        <taxon>Natrialbaceae</taxon>
        <taxon>Natronorubrum</taxon>
    </lineage>
</organism>
<keyword evidence="2 6" id="KW-0547">Nucleotide-binding</keyword>
<comment type="pathway">
    <text evidence="6">Cofactor biosynthesis; coenzyme A biosynthesis.</text>
</comment>
<name>A0A6B0VL80_9EURY</name>
<feature type="binding site" evidence="6">
    <location>
        <position position="59"/>
    </location>
    <ligand>
        <name>GTP</name>
        <dbReference type="ChEBI" id="CHEBI:37565"/>
    </ligand>
</feature>
<comment type="catalytic activity">
    <reaction evidence="6">
        <text>3'-dephospho-CoA + GTP = GDP + CoA + H(+)</text>
        <dbReference type="Rhea" id="RHEA:61156"/>
        <dbReference type="ChEBI" id="CHEBI:15378"/>
        <dbReference type="ChEBI" id="CHEBI:37565"/>
        <dbReference type="ChEBI" id="CHEBI:57287"/>
        <dbReference type="ChEBI" id="CHEBI:57328"/>
        <dbReference type="ChEBI" id="CHEBI:58189"/>
        <dbReference type="EC" id="2.7.1.237"/>
    </reaction>
</comment>